<protein>
    <submittedName>
        <fullName evidence="1">5-formyltetrahydrofolate cyclo-ligase</fullName>
    </submittedName>
</protein>
<evidence type="ECO:0000313" key="2">
    <source>
        <dbReference type="Proteomes" id="UP001596337"/>
    </source>
</evidence>
<dbReference type="PANTHER" id="PTHR13017:SF0">
    <property type="entry name" value="METHENYLTETRAHYDROFOLATE SYNTHASE DOMAIN-CONTAINING PROTEIN"/>
    <property type="match status" value="1"/>
</dbReference>
<reference evidence="2" key="1">
    <citation type="journal article" date="2019" name="Int. J. Syst. Evol. Microbiol.">
        <title>The Global Catalogue of Microorganisms (GCM) 10K type strain sequencing project: providing services to taxonomists for standard genome sequencing and annotation.</title>
        <authorList>
            <consortium name="The Broad Institute Genomics Platform"/>
            <consortium name="The Broad Institute Genome Sequencing Center for Infectious Disease"/>
            <person name="Wu L."/>
            <person name="Ma J."/>
        </authorList>
    </citation>
    <scope>NUCLEOTIDE SEQUENCE [LARGE SCALE GENOMIC DNA]</scope>
    <source>
        <strain evidence="2">KCTC 32255</strain>
    </source>
</reference>
<dbReference type="PANTHER" id="PTHR13017">
    <property type="entry name" value="5-FORMYLTETRAHYDROFOLATE CYCLO-LIGASE-RELATED"/>
    <property type="match status" value="1"/>
</dbReference>
<dbReference type="Pfam" id="PF01812">
    <property type="entry name" value="5-FTHF_cyc-lig"/>
    <property type="match status" value="1"/>
</dbReference>
<dbReference type="EMBL" id="JBHSXX010000001">
    <property type="protein sequence ID" value="MFC6867013.1"/>
    <property type="molecule type" value="Genomic_DNA"/>
</dbReference>
<gene>
    <name evidence="1" type="ORF">ACFQGD_07625</name>
</gene>
<sequence length="244" mass="26436">MPHDAVDEQKNAARRRTWDLLDQADAAHGGSTHGRIPNFRGADQAAALLATLPLWQQAQAIKAVPDRAQHPVRALALEHGKTLYMAVPKIADLKPFRRLNLARLDVTTQQAASSSVAVSVGDAVGVDEVQPIDLIVCGSVAVNRDGVRLGKGAGYSDIEVALLTEAGHITHDTTIVTTVHPLQVVDDDLPETRHDFRVDLIVTTEQVITCNQPSRPTGLYWDDLTAEKIAAIPALAERKRAHEL</sequence>
<name>A0ABW2BVZ1_9PSEU</name>
<evidence type="ECO:0000313" key="1">
    <source>
        <dbReference type="EMBL" id="MFC6867013.1"/>
    </source>
</evidence>
<dbReference type="Gene3D" id="3.40.50.10420">
    <property type="entry name" value="NagB/RpiA/CoA transferase-like"/>
    <property type="match status" value="1"/>
</dbReference>
<proteinExistence type="predicted"/>
<dbReference type="SUPFAM" id="SSF100950">
    <property type="entry name" value="NagB/RpiA/CoA transferase-like"/>
    <property type="match status" value="1"/>
</dbReference>
<keyword evidence="2" id="KW-1185">Reference proteome</keyword>
<dbReference type="InterPro" id="IPR002698">
    <property type="entry name" value="FTHF_cligase"/>
</dbReference>
<dbReference type="Proteomes" id="UP001596337">
    <property type="component" value="Unassembled WGS sequence"/>
</dbReference>
<accession>A0ABW2BVZ1</accession>
<comment type="caution">
    <text evidence="1">The sequence shown here is derived from an EMBL/GenBank/DDBJ whole genome shotgun (WGS) entry which is preliminary data.</text>
</comment>
<organism evidence="1 2">
    <name type="scientific">Haloechinothrix salitolerans</name>
    <dbReference type="NCBI Taxonomy" id="926830"/>
    <lineage>
        <taxon>Bacteria</taxon>
        <taxon>Bacillati</taxon>
        <taxon>Actinomycetota</taxon>
        <taxon>Actinomycetes</taxon>
        <taxon>Pseudonocardiales</taxon>
        <taxon>Pseudonocardiaceae</taxon>
        <taxon>Haloechinothrix</taxon>
    </lineage>
</organism>
<dbReference type="RefSeq" id="WP_345401344.1">
    <property type="nucleotide sequence ID" value="NZ_BAABLA010000105.1"/>
</dbReference>
<dbReference type="InterPro" id="IPR037171">
    <property type="entry name" value="NagB/RpiA_transferase-like"/>
</dbReference>
<dbReference type="InterPro" id="IPR024185">
    <property type="entry name" value="FTHF_cligase-like_sf"/>
</dbReference>